<dbReference type="Gene3D" id="3.40.140.100">
    <property type="entry name" value="Ubiquitin-like modifier-activating enzyme ATG7 C-terminal domain"/>
    <property type="match status" value="1"/>
</dbReference>
<evidence type="ECO:0000259" key="12">
    <source>
        <dbReference type="Pfam" id="PF16420"/>
    </source>
</evidence>
<dbReference type="FunFam" id="3.40.50.720:FF:000243">
    <property type="entry name" value="Ubiquitin-like modifier-activating enzyme ATG7"/>
    <property type="match status" value="1"/>
</dbReference>
<feature type="non-terminal residue" evidence="13">
    <location>
        <position position="419"/>
    </location>
</feature>
<keyword evidence="5" id="KW-0813">Transport</keyword>
<keyword evidence="7" id="KW-0072">Autophagy</keyword>
<dbReference type="GO" id="GO:0032446">
    <property type="term" value="P:protein modification by small protein conjugation"/>
    <property type="evidence" value="ECO:0007669"/>
    <property type="project" value="TreeGrafter"/>
</dbReference>
<dbReference type="GO" id="GO:0000407">
    <property type="term" value="C:phagophore assembly site"/>
    <property type="evidence" value="ECO:0007669"/>
    <property type="project" value="UniProtKB-SubCell"/>
</dbReference>
<sequence length="419" mass="46206">LTIGFVDSTSLECHPGWPLRNLLILAKKRWNIKNINVLSFRESLSDSKIIISKSLVFKVVLPDGEFKENEVPLAVGLEKNTNGKLGSRNVDLSAVMDPKKLAETAVDLNLKLMRWRILPELNLEKISATRCLLFGAGTLGCYVARSLMAWGIRDITFVDNGKISFSNPIRQPLYEFEDCLTNGEEVKFKANVAAEKLKKIFPATNSKGHVFTIPMPGHHVSETLQSETLKVVEEIEELIENHDVIFLLTDSRESRWLPTMISAAKKKIVINTALGFDNFLVMRHGVRLDKLTNDDQSTKTFNSTSTLSGSELGCYFCNDVVAPSDSLSDRTLDQQCTVTRPGLSALASGIAVELLMSVITHSKGPLANSSVTISPTQSLPIDSSILGLVPHQIRGYLTHFSNLLITGKSYDKCTACSPK</sequence>
<evidence type="ECO:0000313" key="14">
    <source>
        <dbReference type="Proteomes" id="UP001211065"/>
    </source>
</evidence>
<feature type="domain" description="Ubiquitin-like modifier-activating enzyme Atg7 N-terminal" evidence="12">
    <location>
        <begin position="2"/>
        <end position="96"/>
    </location>
</feature>
<reference evidence="13" key="1">
    <citation type="submission" date="2020-05" db="EMBL/GenBank/DDBJ databases">
        <title>Phylogenomic resolution of chytrid fungi.</title>
        <authorList>
            <person name="Stajich J.E."/>
            <person name="Amses K."/>
            <person name="Simmons R."/>
            <person name="Seto K."/>
            <person name="Myers J."/>
            <person name="Bonds A."/>
            <person name="Quandt C.A."/>
            <person name="Barry K."/>
            <person name="Liu P."/>
            <person name="Grigoriev I."/>
            <person name="Longcore J.E."/>
            <person name="James T.Y."/>
        </authorList>
    </citation>
    <scope>NUCLEOTIDE SEQUENCE</scope>
    <source>
        <strain evidence="13">JEL0476</strain>
    </source>
</reference>
<dbReference type="GO" id="GO:0000045">
    <property type="term" value="P:autophagosome assembly"/>
    <property type="evidence" value="ECO:0007669"/>
    <property type="project" value="TreeGrafter"/>
</dbReference>
<dbReference type="InterPro" id="IPR032197">
    <property type="entry name" value="Atg7_N"/>
</dbReference>
<dbReference type="InterPro" id="IPR045886">
    <property type="entry name" value="ThiF/MoeB/HesA"/>
</dbReference>
<evidence type="ECO:0000313" key="13">
    <source>
        <dbReference type="EMBL" id="KAJ3200716.1"/>
    </source>
</evidence>
<accession>A0AAD5XVH8</accession>
<dbReference type="GO" id="GO:0034727">
    <property type="term" value="P:piecemeal microautophagy of the nucleus"/>
    <property type="evidence" value="ECO:0007669"/>
    <property type="project" value="TreeGrafter"/>
</dbReference>
<evidence type="ECO:0000256" key="9">
    <source>
        <dbReference type="ARBA" id="ARBA00030242"/>
    </source>
</evidence>
<gene>
    <name evidence="13" type="primary">ATG7</name>
    <name evidence="13" type="ORF">HK099_002537</name>
</gene>
<dbReference type="InterPro" id="IPR035985">
    <property type="entry name" value="Ubiquitin-activating_enz"/>
</dbReference>
<evidence type="ECO:0000259" key="11">
    <source>
        <dbReference type="Pfam" id="PF00899"/>
    </source>
</evidence>
<dbReference type="PANTHER" id="PTHR10953">
    <property type="entry name" value="UBIQUITIN-ACTIVATING ENZYME E1"/>
    <property type="match status" value="1"/>
</dbReference>
<evidence type="ECO:0000256" key="4">
    <source>
        <dbReference type="ARBA" id="ARBA00018730"/>
    </source>
</evidence>
<organism evidence="13 14">
    <name type="scientific">Clydaea vesicula</name>
    <dbReference type="NCBI Taxonomy" id="447962"/>
    <lineage>
        <taxon>Eukaryota</taxon>
        <taxon>Fungi</taxon>
        <taxon>Fungi incertae sedis</taxon>
        <taxon>Chytridiomycota</taxon>
        <taxon>Chytridiomycota incertae sedis</taxon>
        <taxon>Chytridiomycetes</taxon>
        <taxon>Lobulomycetales</taxon>
        <taxon>Lobulomycetaceae</taxon>
        <taxon>Clydaea</taxon>
    </lineage>
</organism>
<evidence type="ECO:0000256" key="8">
    <source>
        <dbReference type="ARBA" id="ARBA00029897"/>
    </source>
</evidence>
<feature type="non-terminal residue" evidence="13">
    <location>
        <position position="1"/>
    </location>
</feature>
<evidence type="ECO:0000256" key="5">
    <source>
        <dbReference type="ARBA" id="ARBA00022448"/>
    </source>
</evidence>
<dbReference type="Pfam" id="PF00899">
    <property type="entry name" value="ThiF"/>
    <property type="match status" value="1"/>
</dbReference>
<dbReference type="GO" id="GO:0019778">
    <property type="term" value="F:Atg12 activating enzyme activity"/>
    <property type="evidence" value="ECO:0007669"/>
    <property type="project" value="TreeGrafter"/>
</dbReference>
<dbReference type="GO" id="GO:0015031">
    <property type="term" value="P:protein transport"/>
    <property type="evidence" value="ECO:0007669"/>
    <property type="project" value="UniProtKB-KW"/>
</dbReference>
<dbReference type="SUPFAM" id="SSF69572">
    <property type="entry name" value="Activating enzymes of the ubiquitin-like proteins"/>
    <property type="match status" value="1"/>
</dbReference>
<protein>
    <recommendedName>
        <fullName evidence="3">Ubiquitin-like modifier-activating enzyme ATG7</fullName>
    </recommendedName>
    <alternativeName>
        <fullName evidence="8 10">ATG12-activating enzyme E1 ATG7</fullName>
    </alternativeName>
    <alternativeName>
        <fullName evidence="9">Autophagy-related protein 7</fullName>
    </alternativeName>
    <alternativeName>
        <fullName evidence="4">Ubiquitin-like modifier-activating enzyme atg7</fullName>
    </alternativeName>
</protein>
<dbReference type="Gene3D" id="3.40.50.720">
    <property type="entry name" value="NAD(P)-binding Rossmann-like Domain"/>
    <property type="match status" value="1"/>
</dbReference>
<comment type="subcellular location">
    <subcellularLocation>
        <location evidence="1">Preautophagosomal structure</location>
    </subcellularLocation>
</comment>
<comment type="similarity">
    <text evidence="2">Belongs to the ATG7 family.</text>
</comment>
<dbReference type="Pfam" id="PF16420">
    <property type="entry name" value="ATG7_N"/>
    <property type="match status" value="1"/>
</dbReference>
<comment type="caution">
    <text evidence="13">The sequence shown here is derived from an EMBL/GenBank/DDBJ whole genome shotgun (WGS) entry which is preliminary data.</text>
</comment>
<dbReference type="GO" id="GO:0000422">
    <property type="term" value="P:autophagy of mitochondrion"/>
    <property type="evidence" value="ECO:0007669"/>
    <property type="project" value="TreeGrafter"/>
</dbReference>
<evidence type="ECO:0000256" key="6">
    <source>
        <dbReference type="ARBA" id="ARBA00022927"/>
    </source>
</evidence>
<evidence type="ECO:0000256" key="2">
    <source>
        <dbReference type="ARBA" id="ARBA00010931"/>
    </source>
</evidence>
<dbReference type="AlphaFoldDB" id="A0AAD5XVH8"/>
<evidence type="ECO:0000256" key="10">
    <source>
        <dbReference type="ARBA" id="ARBA00032823"/>
    </source>
</evidence>
<name>A0AAD5XVH8_9FUNG</name>
<dbReference type="InterPro" id="IPR042523">
    <property type="entry name" value="Atg7_N_2"/>
</dbReference>
<feature type="domain" description="THIF-type NAD/FAD binding fold" evidence="11">
    <location>
        <begin position="113"/>
        <end position="374"/>
    </location>
</feature>
<dbReference type="GO" id="GO:0019779">
    <property type="term" value="F:Atg8 activating enzyme activity"/>
    <property type="evidence" value="ECO:0007669"/>
    <property type="project" value="TreeGrafter"/>
</dbReference>
<dbReference type="PANTHER" id="PTHR10953:SF3">
    <property type="entry name" value="UBIQUITIN-LIKE MODIFIER-ACTIVATING ENZYME ATG7"/>
    <property type="match status" value="1"/>
</dbReference>
<evidence type="ECO:0000256" key="3">
    <source>
        <dbReference type="ARBA" id="ARBA00017647"/>
    </source>
</evidence>
<proteinExistence type="inferred from homology"/>
<dbReference type="EMBL" id="JADGJW010001848">
    <property type="protein sequence ID" value="KAJ3200716.1"/>
    <property type="molecule type" value="Genomic_DNA"/>
</dbReference>
<evidence type="ECO:0000256" key="7">
    <source>
        <dbReference type="ARBA" id="ARBA00023006"/>
    </source>
</evidence>
<dbReference type="GO" id="GO:0006995">
    <property type="term" value="P:cellular response to nitrogen starvation"/>
    <property type="evidence" value="ECO:0007669"/>
    <property type="project" value="TreeGrafter"/>
</dbReference>
<dbReference type="InterPro" id="IPR000594">
    <property type="entry name" value="ThiF_NAD_FAD-bd"/>
</dbReference>
<evidence type="ECO:0000256" key="1">
    <source>
        <dbReference type="ARBA" id="ARBA00004329"/>
    </source>
</evidence>
<keyword evidence="6" id="KW-0653">Protein transport</keyword>
<dbReference type="Proteomes" id="UP001211065">
    <property type="component" value="Unassembled WGS sequence"/>
</dbReference>
<keyword evidence="14" id="KW-1185">Reference proteome</keyword>